<dbReference type="EMBL" id="AWWV01007607">
    <property type="protein sequence ID" value="OMO95667.1"/>
    <property type="molecule type" value="Genomic_DNA"/>
</dbReference>
<dbReference type="GO" id="GO:0006572">
    <property type="term" value="P:L-tyrosine catabolic process"/>
    <property type="evidence" value="ECO:0007669"/>
    <property type="project" value="UniProtKB-KW"/>
</dbReference>
<dbReference type="InterPro" id="IPR029068">
    <property type="entry name" value="Glyas_Bleomycin-R_OHBP_Dase"/>
</dbReference>
<evidence type="ECO:0000256" key="3">
    <source>
        <dbReference type="ARBA" id="ARBA00022878"/>
    </source>
</evidence>
<evidence type="ECO:0000256" key="4">
    <source>
        <dbReference type="ARBA" id="ARBA00023232"/>
    </source>
</evidence>
<protein>
    <recommendedName>
        <fullName evidence="2">4-hydroxyphenylpyruvate dioxygenase</fullName>
        <ecNumber evidence="2">1.13.11.27</ecNumber>
    </recommendedName>
</protein>
<dbReference type="GO" id="GO:0003868">
    <property type="term" value="F:4-hydroxyphenylpyruvate dioxygenase activity"/>
    <property type="evidence" value="ECO:0007669"/>
    <property type="project" value="UniProtKB-EC"/>
</dbReference>
<keyword evidence="6" id="KW-1185">Reference proteome</keyword>
<evidence type="ECO:0000256" key="1">
    <source>
        <dbReference type="ARBA" id="ARBA00005162"/>
    </source>
</evidence>
<keyword evidence="3" id="KW-0828">Tyrosine catabolism</keyword>
<dbReference type="STRING" id="210143.A0A1R3JLQ5"/>
<dbReference type="Proteomes" id="UP000188268">
    <property type="component" value="Unassembled WGS sequence"/>
</dbReference>
<accession>A0A1R3JLQ5</accession>
<comment type="pathway">
    <text evidence="1">Amino-acid degradation; L-phenylalanine degradation; acetoacetate and fumarate from L-phenylalanine: step 3/6.</text>
</comment>
<evidence type="ECO:0000313" key="5">
    <source>
        <dbReference type="EMBL" id="OMO95667.1"/>
    </source>
</evidence>
<dbReference type="OrthoDB" id="414569at2759"/>
<dbReference type="PANTHER" id="PTHR11959">
    <property type="entry name" value="4-HYDROXYPHENYLPYRUVATE DIOXYGENASE"/>
    <property type="match status" value="1"/>
</dbReference>
<name>A0A1R3JLQ5_COCAP</name>
<keyword evidence="4" id="KW-0585">Phenylalanine catabolism</keyword>
<evidence type="ECO:0000256" key="2">
    <source>
        <dbReference type="ARBA" id="ARBA00013222"/>
    </source>
</evidence>
<dbReference type="EC" id="1.13.11.27" evidence="2"/>
<dbReference type="Gene3D" id="3.10.180.10">
    <property type="entry name" value="2,3-Dihydroxybiphenyl 1,2-Dioxygenase, domain 1"/>
    <property type="match status" value="1"/>
</dbReference>
<dbReference type="InterPro" id="IPR005956">
    <property type="entry name" value="4OHPhenylPyrv_dOase"/>
</dbReference>
<evidence type="ECO:0000313" key="6">
    <source>
        <dbReference type="Proteomes" id="UP000188268"/>
    </source>
</evidence>
<reference evidence="5 6" key="1">
    <citation type="submission" date="2013-09" db="EMBL/GenBank/DDBJ databases">
        <title>Corchorus capsularis genome sequencing.</title>
        <authorList>
            <person name="Alam M."/>
            <person name="Haque M.S."/>
            <person name="Islam M.S."/>
            <person name="Emdad E.M."/>
            <person name="Islam M.M."/>
            <person name="Ahmed B."/>
            <person name="Halim A."/>
            <person name="Hossen Q.M.M."/>
            <person name="Hossain M.Z."/>
            <person name="Ahmed R."/>
            <person name="Khan M.M."/>
            <person name="Islam R."/>
            <person name="Rashid M.M."/>
            <person name="Khan S.A."/>
            <person name="Rahman M.S."/>
            <person name="Alam M."/>
        </authorList>
    </citation>
    <scope>NUCLEOTIDE SEQUENCE [LARGE SCALE GENOMIC DNA]</scope>
    <source>
        <strain evidence="6">cv. CVL-1</strain>
        <tissue evidence="5">Whole seedling</tissue>
    </source>
</reference>
<dbReference type="Gramene" id="OMO95667">
    <property type="protein sequence ID" value="OMO95667"/>
    <property type="gene ID" value="CCACVL1_05322"/>
</dbReference>
<organism evidence="5 6">
    <name type="scientific">Corchorus capsularis</name>
    <name type="common">Jute</name>
    <dbReference type="NCBI Taxonomy" id="210143"/>
    <lineage>
        <taxon>Eukaryota</taxon>
        <taxon>Viridiplantae</taxon>
        <taxon>Streptophyta</taxon>
        <taxon>Embryophyta</taxon>
        <taxon>Tracheophyta</taxon>
        <taxon>Spermatophyta</taxon>
        <taxon>Magnoliopsida</taxon>
        <taxon>eudicotyledons</taxon>
        <taxon>Gunneridae</taxon>
        <taxon>Pentapetalae</taxon>
        <taxon>rosids</taxon>
        <taxon>malvids</taxon>
        <taxon>Malvales</taxon>
        <taxon>Malvaceae</taxon>
        <taxon>Grewioideae</taxon>
        <taxon>Apeibeae</taxon>
        <taxon>Corchorus</taxon>
    </lineage>
</organism>
<sequence>MAEEHQSKGLSYWILQVRYATNIACRFSMGLGMPMVAKSDLSSSTVLYLKAFTGFHECAEFTTEDVGTSQSGLNLVVLANNDETVLIWWPYASRCLG</sequence>
<dbReference type="AlphaFoldDB" id="A0A1R3JLQ5"/>
<gene>
    <name evidence="5" type="ORF">CCACVL1_05322</name>
</gene>
<dbReference type="GO" id="GO:0006559">
    <property type="term" value="P:L-phenylalanine catabolic process"/>
    <property type="evidence" value="ECO:0007669"/>
    <property type="project" value="UniProtKB-KW"/>
</dbReference>
<proteinExistence type="predicted"/>
<comment type="caution">
    <text evidence="5">The sequence shown here is derived from an EMBL/GenBank/DDBJ whole genome shotgun (WGS) entry which is preliminary data.</text>
</comment>
<dbReference type="PANTHER" id="PTHR11959:SF1">
    <property type="entry name" value="4-HYDROXYPHENYLPYRUVATE DIOXYGENASE"/>
    <property type="match status" value="1"/>
</dbReference>